<reference evidence="1 2" key="1">
    <citation type="submission" date="2016-10" db="EMBL/GenBank/DDBJ databases">
        <authorList>
            <person name="de Groot N.N."/>
        </authorList>
    </citation>
    <scope>NUCLEOTIDE SEQUENCE [LARGE SCALE GENOMIC DNA]</scope>
    <source>
        <strain evidence="1 2">DSM 25186</strain>
    </source>
</reference>
<proteinExistence type="predicted"/>
<name>A0A1G9V622_9BACT</name>
<evidence type="ECO:0000313" key="2">
    <source>
        <dbReference type="Proteomes" id="UP000198510"/>
    </source>
</evidence>
<dbReference type="STRING" id="1075417.SAMN05421823_11925"/>
<keyword evidence="2" id="KW-1185">Reference proteome</keyword>
<gene>
    <name evidence="1" type="ORF">SAMN05421823_11925</name>
</gene>
<dbReference type="Proteomes" id="UP000198510">
    <property type="component" value="Unassembled WGS sequence"/>
</dbReference>
<protein>
    <submittedName>
        <fullName evidence="1">Uncharacterized protein</fullName>
    </submittedName>
</protein>
<dbReference type="EMBL" id="FNFO01000019">
    <property type="protein sequence ID" value="SDM67530.1"/>
    <property type="molecule type" value="Genomic_DNA"/>
</dbReference>
<dbReference type="AlphaFoldDB" id="A0A1G9V622"/>
<organism evidence="1 2">
    <name type="scientific">Catalinimonas alkaloidigena</name>
    <dbReference type="NCBI Taxonomy" id="1075417"/>
    <lineage>
        <taxon>Bacteria</taxon>
        <taxon>Pseudomonadati</taxon>
        <taxon>Bacteroidota</taxon>
        <taxon>Cytophagia</taxon>
        <taxon>Cytophagales</taxon>
        <taxon>Catalimonadaceae</taxon>
        <taxon>Catalinimonas</taxon>
    </lineage>
</organism>
<evidence type="ECO:0000313" key="1">
    <source>
        <dbReference type="EMBL" id="SDM67530.1"/>
    </source>
</evidence>
<accession>A0A1G9V622</accession>
<sequence>MIPSMMHRCQLQFFVRREDDAHPYACISRWVRMYRPWEQESLYVKEYLTPLDYDRLASFGAAEWDGEYGKVERVVHRKDDEGPYLWIGVRCGLETKRVSALSSGHALEE</sequence>